<keyword evidence="1" id="KW-1133">Transmembrane helix</keyword>
<keyword evidence="1" id="KW-0812">Transmembrane</keyword>
<gene>
    <name evidence="2" type="ORF">IFO66_07205</name>
</gene>
<accession>A0ABR9AVD8</accession>
<sequence length="49" mass="5744">MLHRMITYIASSSERHKRYFREIVHFRFVTVAVELILAIGANDIAHSDK</sequence>
<dbReference type="Proteomes" id="UP000634529">
    <property type="component" value="Unassembled WGS sequence"/>
</dbReference>
<comment type="caution">
    <text evidence="2">The sequence shown here is derived from an EMBL/GenBank/DDBJ whole genome shotgun (WGS) entry which is preliminary data.</text>
</comment>
<evidence type="ECO:0000256" key="1">
    <source>
        <dbReference type="SAM" id="Phobius"/>
    </source>
</evidence>
<proteinExistence type="predicted"/>
<evidence type="ECO:0000313" key="2">
    <source>
        <dbReference type="EMBL" id="MBD8498092.1"/>
    </source>
</evidence>
<evidence type="ECO:0000313" key="3">
    <source>
        <dbReference type="Proteomes" id="UP000634529"/>
    </source>
</evidence>
<keyword evidence="3" id="KW-1185">Reference proteome</keyword>
<protein>
    <submittedName>
        <fullName evidence="2">Uncharacterized protein</fullName>
    </submittedName>
</protein>
<dbReference type="EMBL" id="JACYTN010000003">
    <property type="protein sequence ID" value="MBD8498092.1"/>
    <property type="molecule type" value="Genomic_DNA"/>
</dbReference>
<feature type="transmembrane region" description="Helical" evidence="1">
    <location>
        <begin position="24"/>
        <end position="41"/>
    </location>
</feature>
<keyword evidence="1" id="KW-0472">Membrane</keyword>
<reference evidence="2 3" key="1">
    <citation type="submission" date="2020-09" db="EMBL/GenBank/DDBJ databases">
        <title>Paenibacillus sp. CAU 1523 isolated from sand of Haeundae Beach.</title>
        <authorList>
            <person name="Kim W."/>
        </authorList>
    </citation>
    <scope>NUCLEOTIDE SEQUENCE [LARGE SCALE GENOMIC DNA]</scope>
    <source>
        <strain evidence="2 3">CAU 1523</strain>
    </source>
</reference>
<name>A0ABR9AVD8_9BACL</name>
<organism evidence="2 3">
    <name type="scientific">Paenibacillus arenosi</name>
    <dbReference type="NCBI Taxonomy" id="2774142"/>
    <lineage>
        <taxon>Bacteria</taxon>
        <taxon>Bacillati</taxon>
        <taxon>Bacillota</taxon>
        <taxon>Bacilli</taxon>
        <taxon>Bacillales</taxon>
        <taxon>Paenibacillaceae</taxon>
        <taxon>Paenibacillus</taxon>
    </lineage>
</organism>
<dbReference type="RefSeq" id="WP_192024478.1">
    <property type="nucleotide sequence ID" value="NZ_JACYTN010000003.1"/>
</dbReference>